<proteinExistence type="predicted"/>
<dbReference type="Proteomes" id="UP000186914">
    <property type="component" value="Unassembled WGS sequence"/>
</dbReference>
<organism evidence="2 3">
    <name type="scientific">Haladaptatus litoreus</name>
    <dbReference type="NCBI Taxonomy" id="553468"/>
    <lineage>
        <taxon>Archaea</taxon>
        <taxon>Methanobacteriati</taxon>
        <taxon>Methanobacteriota</taxon>
        <taxon>Stenosarchaea group</taxon>
        <taxon>Halobacteria</taxon>
        <taxon>Halobacteriales</taxon>
        <taxon>Haladaptataceae</taxon>
        <taxon>Haladaptatus</taxon>
    </lineage>
</organism>
<protein>
    <submittedName>
        <fullName evidence="2">Uncharacterized protein</fullName>
    </submittedName>
</protein>
<feature type="transmembrane region" description="Helical" evidence="1">
    <location>
        <begin position="55"/>
        <end position="72"/>
    </location>
</feature>
<dbReference type="OrthoDB" id="270220at2157"/>
<name>A0A1N6XLJ3_9EURY</name>
<feature type="transmembrane region" description="Helical" evidence="1">
    <location>
        <begin position="124"/>
        <end position="145"/>
    </location>
</feature>
<sequence length="151" mass="15840">MTETATEWTGDSAQGNIRRRYWLSALAKGVVTGAIGGIGAFTYNMSELMVAPIDPLLVLGITALAGVYAHLLADGLHESIRVGLIGFFTGGITMVGVWVAPLWILSYTNGARDLLLPQLTGTAVTAAIIVYSSVFLGAYLSALTIDAYAST</sequence>
<dbReference type="RefSeq" id="WP_076428798.1">
    <property type="nucleotide sequence ID" value="NZ_FTNO01000001.1"/>
</dbReference>
<accession>A0A1N6XLJ3</accession>
<gene>
    <name evidence="2" type="ORF">SAMN05421858_1181</name>
</gene>
<keyword evidence="1" id="KW-0472">Membrane</keyword>
<keyword evidence="1" id="KW-0812">Transmembrane</keyword>
<dbReference type="AlphaFoldDB" id="A0A1N6XLJ3"/>
<feature type="transmembrane region" description="Helical" evidence="1">
    <location>
        <begin position="84"/>
        <end position="104"/>
    </location>
</feature>
<keyword evidence="1" id="KW-1133">Transmembrane helix</keyword>
<evidence type="ECO:0000256" key="1">
    <source>
        <dbReference type="SAM" id="Phobius"/>
    </source>
</evidence>
<dbReference type="EMBL" id="FTNO01000001">
    <property type="protein sequence ID" value="SIR03160.1"/>
    <property type="molecule type" value="Genomic_DNA"/>
</dbReference>
<keyword evidence="3" id="KW-1185">Reference proteome</keyword>
<feature type="transmembrane region" description="Helical" evidence="1">
    <location>
        <begin position="21"/>
        <end position="43"/>
    </location>
</feature>
<evidence type="ECO:0000313" key="2">
    <source>
        <dbReference type="EMBL" id="SIR03160.1"/>
    </source>
</evidence>
<reference evidence="3" key="1">
    <citation type="submission" date="2017-01" db="EMBL/GenBank/DDBJ databases">
        <authorList>
            <person name="Varghese N."/>
            <person name="Submissions S."/>
        </authorList>
    </citation>
    <scope>NUCLEOTIDE SEQUENCE [LARGE SCALE GENOMIC DNA]</scope>
    <source>
        <strain evidence="3">CGMCC 1.7737</strain>
    </source>
</reference>
<evidence type="ECO:0000313" key="3">
    <source>
        <dbReference type="Proteomes" id="UP000186914"/>
    </source>
</evidence>